<organism evidence="3">
    <name type="scientific">Capitella teleta</name>
    <name type="common">Polychaete worm</name>
    <dbReference type="NCBI Taxonomy" id="283909"/>
    <lineage>
        <taxon>Eukaryota</taxon>
        <taxon>Metazoa</taxon>
        <taxon>Spiralia</taxon>
        <taxon>Lophotrochozoa</taxon>
        <taxon>Annelida</taxon>
        <taxon>Polychaeta</taxon>
        <taxon>Sedentaria</taxon>
        <taxon>Scolecida</taxon>
        <taxon>Capitellidae</taxon>
        <taxon>Capitella</taxon>
    </lineage>
</organism>
<dbReference type="InterPro" id="IPR029063">
    <property type="entry name" value="SAM-dependent_MTases_sf"/>
</dbReference>
<keyword evidence="2" id="KW-0808">Transferase</keyword>
<dbReference type="PANTHER" id="PTHR13090">
    <property type="entry name" value="ARGININE-HYDROXYLASE NDUFAF5, MITOCHONDRIAL"/>
    <property type="match status" value="1"/>
</dbReference>
<dbReference type="FunCoup" id="R7V488">
    <property type="interactions" value="540"/>
</dbReference>
<dbReference type="GO" id="GO:0032259">
    <property type="term" value="P:methylation"/>
    <property type="evidence" value="ECO:0007669"/>
    <property type="project" value="UniProtKB-KW"/>
</dbReference>
<dbReference type="HOGENOM" id="CLU_046586_0_2_1"/>
<reference evidence="3 5" key="2">
    <citation type="journal article" date="2013" name="Nature">
        <title>Insights into bilaterian evolution from three spiralian genomes.</title>
        <authorList>
            <person name="Simakov O."/>
            <person name="Marletaz F."/>
            <person name="Cho S.J."/>
            <person name="Edsinger-Gonzales E."/>
            <person name="Havlak P."/>
            <person name="Hellsten U."/>
            <person name="Kuo D.H."/>
            <person name="Larsson T."/>
            <person name="Lv J."/>
            <person name="Arendt D."/>
            <person name="Savage R."/>
            <person name="Osoegawa K."/>
            <person name="de Jong P."/>
            <person name="Grimwood J."/>
            <person name="Chapman J.A."/>
            <person name="Shapiro H."/>
            <person name="Aerts A."/>
            <person name="Otillar R.P."/>
            <person name="Terry A.Y."/>
            <person name="Boore J.L."/>
            <person name="Grigoriev I.V."/>
            <person name="Lindberg D.R."/>
            <person name="Seaver E.C."/>
            <person name="Weisblat D.A."/>
            <person name="Putnam N.H."/>
            <person name="Rokhsar D.S."/>
        </authorList>
    </citation>
    <scope>NUCLEOTIDE SEQUENCE</scope>
    <source>
        <strain evidence="3 5">I ESC-2004</strain>
    </source>
</reference>
<evidence type="ECO:0000256" key="1">
    <source>
        <dbReference type="ARBA" id="ARBA00022603"/>
    </source>
</evidence>
<gene>
    <name evidence="3" type="ORF">CAPTEDRAFT_182968</name>
</gene>
<keyword evidence="5" id="KW-1185">Reference proteome</keyword>
<evidence type="ECO:0000313" key="5">
    <source>
        <dbReference type="Proteomes" id="UP000014760"/>
    </source>
</evidence>
<reference evidence="4" key="3">
    <citation type="submission" date="2015-06" db="UniProtKB">
        <authorList>
            <consortium name="EnsemblMetazoa"/>
        </authorList>
    </citation>
    <scope>IDENTIFICATION</scope>
</reference>
<dbReference type="Proteomes" id="UP000014760">
    <property type="component" value="Unassembled WGS sequence"/>
</dbReference>
<dbReference type="AlphaFoldDB" id="R7V488"/>
<dbReference type="GO" id="GO:0008168">
    <property type="term" value="F:methyltransferase activity"/>
    <property type="evidence" value="ECO:0007669"/>
    <property type="project" value="UniProtKB-KW"/>
</dbReference>
<keyword evidence="1" id="KW-0489">Methyltransferase</keyword>
<sequence length="359" mass="40187">MMMNIGRLSRPVWNAIHRGLKSPPHLLCRHLTTSPDHPMIIFDRQTKRTQRNRTARLEDPAIYDYIKEEMGFRMADRILDVKRKFNVAVDLGCGRGHTAKHVLEDSVGKLIMCDSAEDVLAQAEVSPEVPCQKIHVDEEFLPFRNDSLDLVMCSMNLHWVNDLPGAFRQILSALKNDGCLLGAIYGGDTLFELRSSLQLAETEREGGFAPHVSPFTSVQDLGNLLNRAGFTLLTIDVDEIIVRYPTIMELMKDLQGMGESSCAWARRPLLPRDTIIAAGAIYQNMYGDSEKEGIPATFQILNFIGWKPDPSQKGAAKRGSGEISLKDLGNLDELIDNANADRSRYRSRTRGAECALFRG</sequence>
<dbReference type="CDD" id="cd02440">
    <property type="entry name" value="AdoMet_MTases"/>
    <property type="match status" value="1"/>
</dbReference>
<dbReference type="EMBL" id="AMQN01005989">
    <property type="status" value="NOT_ANNOTATED_CDS"/>
    <property type="molecule type" value="Genomic_DNA"/>
</dbReference>
<dbReference type="Gene3D" id="3.40.50.150">
    <property type="entry name" value="Vaccinia Virus protein VP39"/>
    <property type="match status" value="1"/>
</dbReference>
<accession>R7V488</accession>
<evidence type="ECO:0008006" key="6">
    <source>
        <dbReference type="Google" id="ProtNLM"/>
    </source>
</evidence>
<dbReference type="Pfam" id="PF13489">
    <property type="entry name" value="Methyltransf_23"/>
    <property type="match status" value="1"/>
</dbReference>
<dbReference type="EnsemblMetazoa" id="CapteT182968">
    <property type="protein sequence ID" value="CapteP182968"/>
    <property type="gene ID" value="CapteG182968"/>
</dbReference>
<dbReference type="PANTHER" id="PTHR13090:SF1">
    <property type="entry name" value="ARGININE-HYDROXYLASE NDUFAF5, MITOCHONDRIAL"/>
    <property type="match status" value="1"/>
</dbReference>
<dbReference type="InterPro" id="IPR050602">
    <property type="entry name" value="Malonyl-ACP_OMT"/>
</dbReference>
<dbReference type="OrthoDB" id="16816at2759"/>
<dbReference type="GO" id="GO:0032981">
    <property type="term" value="P:mitochondrial respiratory chain complex I assembly"/>
    <property type="evidence" value="ECO:0007669"/>
    <property type="project" value="TreeGrafter"/>
</dbReference>
<name>R7V488_CAPTE</name>
<protein>
    <recommendedName>
        <fullName evidence="6">Methyltransferase type 11 domain-containing protein</fullName>
    </recommendedName>
</protein>
<dbReference type="SUPFAM" id="SSF53335">
    <property type="entry name" value="S-adenosyl-L-methionine-dependent methyltransferases"/>
    <property type="match status" value="1"/>
</dbReference>
<proteinExistence type="predicted"/>
<dbReference type="STRING" id="283909.R7V488"/>
<evidence type="ECO:0000313" key="3">
    <source>
        <dbReference type="EMBL" id="ELU10615.1"/>
    </source>
</evidence>
<evidence type="ECO:0000313" key="4">
    <source>
        <dbReference type="EnsemblMetazoa" id="CapteP182968"/>
    </source>
</evidence>
<dbReference type="OMA" id="YEVVYGH"/>
<evidence type="ECO:0000256" key="2">
    <source>
        <dbReference type="ARBA" id="ARBA00022679"/>
    </source>
</evidence>
<reference evidence="5" key="1">
    <citation type="submission" date="2012-12" db="EMBL/GenBank/DDBJ databases">
        <authorList>
            <person name="Hellsten U."/>
            <person name="Grimwood J."/>
            <person name="Chapman J.A."/>
            <person name="Shapiro H."/>
            <person name="Aerts A."/>
            <person name="Otillar R.P."/>
            <person name="Terry A.Y."/>
            <person name="Boore J.L."/>
            <person name="Simakov O."/>
            <person name="Marletaz F."/>
            <person name="Cho S.-J."/>
            <person name="Edsinger-Gonzales E."/>
            <person name="Havlak P."/>
            <person name="Kuo D.-H."/>
            <person name="Larsson T."/>
            <person name="Lv J."/>
            <person name="Arendt D."/>
            <person name="Savage R."/>
            <person name="Osoegawa K."/>
            <person name="de Jong P."/>
            <person name="Lindberg D.R."/>
            <person name="Seaver E.C."/>
            <person name="Weisblat D.A."/>
            <person name="Putnam N.H."/>
            <person name="Grigoriev I.V."/>
            <person name="Rokhsar D.S."/>
        </authorList>
    </citation>
    <scope>NUCLEOTIDE SEQUENCE</scope>
    <source>
        <strain evidence="5">I ESC-2004</strain>
    </source>
</reference>
<dbReference type="EMBL" id="KB297336">
    <property type="protein sequence ID" value="ELU10615.1"/>
    <property type="molecule type" value="Genomic_DNA"/>
</dbReference>
<dbReference type="GO" id="GO:0005739">
    <property type="term" value="C:mitochondrion"/>
    <property type="evidence" value="ECO:0007669"/>
    <property type="project" value="TreeGrafter"/>
</dbReference>